<dbReference type="PANTHER" id="PTHR43162">
    <property type="match status" value="1"/>
</dbReference>
<protein>
    <submittedName>
        <fullName evidence="2">NAD(P)H-binding protein</fullName>
    </submittedName>
</protein>
<accession>A0A5D0CWX0</accession>
<comment type="caution">
    <text evidence="2">The sequence shown here is derived from an EMBL/GenBank/DDBJ whole genome shotgun (WGS) entry which is preliminary data.</text>
</comment>
<dbReference type="RefSeq" id="WP_148450046.1">
    <property type="nucleotide sequence ID" value="NZ_BORZ01000002.1"/>
</dbReference>
<dbReference type="Proteomes" id="UP000325218">
    <property type="component" value="Unassembled WGS sequence"/>
</dbReference>
<dbReference type="InterPro" id="IPR016040">
    <property type="entry name" value="NAD(P)-bd_dom"/>
</dbReference>
<gene>
    <name evidence="2" type="ORF">FRY98_01885</name>
</gene>
<dbReference type="Pfam" id="PF13460">
    <property type="entry name" value="NAD_binding_10"/>
    <property type="match status" value="1"/>
</dbReference>
<name>A0A5D0CWX0_9BACL</name>
<proteinExistence type="predicted"/>
<evidence type="ECO:0000313" key="3">
    <source>
        <dbReference type="Proteomes" id="UP000325218"/>
    </source>
</evidence>
<dbReference type="Gene3D" id="3.40.50.720">
    <property type="entry name" value="NAD(P)-binding Rossmann-like Domain"/>
    <property type="match status" value="1"/>
</dbReference>
<evidence type="ECO:0000313" key="2">
    <source>
        <dbReference type="EMBL" id="TYA14462.1"/>
    </source>
</evidence>
<dbReference type="InterPro" id="IPR036291">
    <property type="entry name" value="NAD(P)-bd_dom_sf"/>
</dbReference>
<feature type="domain" description="NAD(P)-binding" evidence="1">
    <location>
        <begin position="7"/>
        <end position="100"/>
    </location>
</feature>
<dbReference type="SUPFAM" id="SSF51735">
    <property type="entry name" value="NAD(P)-binding Rossmann-fold domains"/>
    <property type="match status" value="1"/>
</dbReference>
<dbReference type="InterPro" id="IPR051604">
    <property type="entry name" value="Ergot_Alk_Oxidoreductase"/>
</dbReference>
<keyword evidence="3" id="KW-1185">Reference proteome</keyword>
<evidence type="ECO:0000259" key="1">
    <source>
        <dbReference type="Pfam" id="PF13460"/>
    </source>
</evidence>
<sequence>MTILVTGATGTVGQHVVKQLAEKGVRVKALSRNPEAANFPAGVEGVAGDLNNPETLGLALDGVSGMFLITSSDAAGAWLQTSPEVIALAERSGVKRVVVLVGYEEGPVEAALQASSMEWTLLKPGEFMANILVDWADSIRGEHTVREVFGDAPSSRIHEADIAAVAVTSLLEDGHHRQSYMLTGPETLTRREAVRIIGEGIGRELRFVELTEEEARQNWKTQGYSDEDIEFFILMGKNPPAIGHTVLPTVEQVTGRPARTLAEWVAEHKAMLIS</sequence>
<dbReference type="AlphaFoldDB" id="A0A5D0CWX0"/>
<organism evidence="2 3">
    <name type="scientific">Paenibacillus faecis</name>
    <dbReference type="NCBI Taxonomy" id="862114"/>
    <lineage>
        <taxon>Bacteria</taxon>
        <taxon>Bacillati</taxon>
        <taxon>Bacillota</taxon>
        <taxon>Bacilli</taxon>
        <taxon>Bacillales</taxon>
        <taxon>Paenibacillaceae</taxon>
        <taxon>Paenibacillus</taxon>
    </lineage>
</organism>
<dbReference type="Gene3D" id="3.90.25.10">
    <property type="entry name" value="UDP-galactose 4-epimerase, domain 1"/>
    <property type="match status" value="1"/>
</dbReference>
<dbReference type="EMBL" id="VSDO01000001">
    <property type="protein sequence ID" value="TYA14462.1"/>
    <property type="molecule type" value="Genomic_DNA"/>
</dbReference>
<dbReference type="OrthoDB" id="339107at2"/>
<dbReference type="PANTHER" id="PTHR43162:SF1">
    <property type="entry name" value="PRESTALK A DIFFERENTIATION PROTEIN A"/>
    <property type="match status" value="1"/>
</dbReference>
<reference evidence="2 3" key="1">
    <citation type="submission" date="2019-08" db="EMBL/GenBank/DDBJ databases">
        <title>Genome sequencing of Paenibacillus faecis DSM 23593(T).</title>
        <authorList>
            <person name="Kook J.-K."/>
            <person name="Park S.-N."/>
            <person name="Lim Y.K."/>
        </authorList>
    </citation>
    <scope>NUCLEOTIDE SEQUENCE [LARGE SCALE GENOMIC DNA]</scope>
    <source>
        <strain evidence="2 3">DSM 23593</strain>
    </source>
</reference>